<dbReference type="OrthoDB" id="6339926at2759"/>
<proteinExistence type="predicted"/>
<dbReference type="Proteomes" id="UP000494165">
    <property type="component" value="Unassembled WGS sequence"/>
</dbReference>
<accession>A0A8S1CU34</accession>
<feature type="signal peptide" evidence="2">
    <location>
        <begin position="1"/>
        <end position="28"/>
    </location>
</feature>
<evidence type="ECO:0000256" key="1">
    <source>
        <dbReference type="SAM" id="MobiDB-lite"/>
    </source>
</evidence>
<dbReference type="AlphaFoldDB" id="A0A8S1CU34"/>
<evidence type="ECO:0000313" key="3">
    <source>
        <dbReference type="EMBL" id="CAB3372217.1"/>
    </source>
</evidence>
<gene>
    <name evidence="3" type="ORF">CLODIP_2_CD10902</name>
</gene>
<feature type="compositionally biased region" description="Basic and acidic residues" evidence="1">
    <location>
        <begin position="187"/>
        <end position="197"/>
    </location>
</feature>
<protein>
    <recommendedName>
        <fullName evidence="5">Secreted protein</fullName>
    </recommendedName>
</protein>
<evidence type="ECO:0008006" key="5">
    <source>
        <dbReference type="Google" id="ProtNLM"/>
    </source>
</evidence>
<keyword evidence="2" id="KW-0732">Signal</keyword>
<name>A0A8S1CU34_9INSE</name>
<comment type="caution">
    <text evidence="3">The sequence shown here is derived from an EMBL/GenBank/DDBJ whole genome shotgun (WGS) entry which is preliminary data.</text>
</comment>
<organism evidence="3 4">
    <name type="scientific">Cloeon dipterum</name>
    <dbReference type="NCBI Taxonomy" id="197152"/>
    <lineage>
        <taxon>Eukaryota</taxon>
        <taxon>Metazoa</taxon>
        <taxon>Ecdysozoa</taxon>
        <taxon>Arthropoda</taxon>
        <taxon>Hexapoda</taxon>
        <taxon>Insecta</taxon>
        <taxon>Pterygota</taxon>
        <taxon>Palaeoptera</taxon>
        <taxon>Ephemeroptera</taxon>
        <taxon>Pisciforma</taxon>
        <taxon>Baetidae</taxon>
        <taxon>Cloeon</taxon>
    </lineage>
</organism>
<reference evidence="3 4" key="1">
    <citation type="submission" date="2020-04" db="EMBL/GenBank/DDBJ databases">
        <authorList>
            <person name="Alioto T."/>
            <person name="Alioto T."/>
            <person name="Gomez Garrido J."/>
        </authorList>
    </citation>
    <scope>NUCLEOTIDE SEQUENCE [LARGE SCALE GENOMIC DNA]</scope>
</reference>
<feature type="compositionally biased region" description="Polar residues" evidence="1">
    <location>
        <begin position="76"/>
        <end position="93"/>
    </location>
</feature>
<feature type="compositionally biased region" description="Polar residues" evidence="1">
    <location>
        <begin position="113"/>
        <end position="125"/>
    </location>
</feature>
<keyword evidence="4" id="KW-1185">Reference proteome</keyword>
<feature type="chain" id="PRO_5035728904" description="Secreted protein" evidence="2">
    <location>
        <begin position="29"/>
        <end position="197"/>
    </location>
</feature>
<sequence>MGRCSNRLGGFTPTAILFLISAMVIGLGADTDAGTFFLKATKNVPRIGRRSGGGEGTWFIKSGGKNVPMMGRRSDNTWASKDSTLPWSSSRQELTPNRVARIGPSSLATLWNSPTRSQIPNTRTRNVYEAESTPDSSEENGLMGPRYDLFDNSQADSSSEEIEFSTAQMVAPPPLQQYQRLPQEGGYRPRREGQPEK</sequence>
<dbReference type="EMBL" id="CADEPI010000070">
    <property type="protein sequence ID" value="CAB3372217.1"/>
    <property type="molecule type" value="Genomic_DNA"/>
</dbReference>
<feature type="region of interest" description="Disordered" evidence="1">
    <location>
        <begin position="55"/>
        <end position="93"/>
    </location>
</feature>
<feature type="region of interest" description="Disordered" evidence="1">
    <location>
        <begin position="113"/>
        <end position="197"/>
    </location>
</feature>
<evidence type="ECO:0000313" key="4">
    <source>
        <dbReference type="Proteomes" id="UP000494165"/>
    </source>
</evidence>
<evidence type="ECO:0000256" key="2">
    <source>
        <dbReference type="SAM" id="SignalP"/>
    </source>
</evidence>